<dbReference type="Proteomes" id="UP000530403">
    <property type="component" value="Unassembled WGS sequence"/>
</dbReference>
<dbReference type="EMBL" id="JACCCF010000001">
    <property type="protein sequence ID" value="NYE39030.1"/>
    <property type="molecule type" value="Genomic_DNA"/>
</dbReference>
<organism evidence="1 3">
    <name type="scientific">Streptomyces fulvorobeus</name>
    <dbReference type="NCBI Taxonomy" id="284028"/>
    <lineage>
        <taxon>Bacteria</taxon>
        <taxon>Bacillati</taxon>
        <taxon>Actinomycetota</taxon>
        <taxon>Actinomycetes</taxon>
        <taxon>Kitasatosporales</taxon>
        <taxon>Streptomycetaceae</taxon>
        <taxon>Streptomyces</taxon>
    </lineage>
</organism>
<name>A0A7J0BYB9_9ACTN</name>
<proteinExistence type="predicted"/>
<dbReference type="EMBL" id="BLWC01000001">
    <property type="protein sequence ID" value="GFM95221.1"/>
    <property type="molecule type" value="Genomic_DNA"/>
</dbReference>
<evidence type="ECO:0000313" key="3">
    <source>
        <dbReference type="Proteomes" id="UP000498980"/>
    </source>
</evidence>
<dbReference type="Proteomes" id="UP000498980">
    <property type="component" value="Unassembled WGS sequence"/>
</dbReference>
<evidence type="ECO:0008006" key="5">
    <source>
        <dbReference type="Google" id="ProtNLM"/>
    </source>
</evidence>
<protein>
    <recommendedName>
        <fullName evidence="5">Transposase</fullName>
    </recommendedName>
</protein>
<sequence>MRALASGRPQKARQLWARVPEAMMERRSCADGAKGPRTYDFTNVHLAATPHGLARTLLIRCSTVLNKRNKKGELVREVAYFLCHHTPGTTPAELPIAAGQRWMIKETFQAAKSDVGFDQHEVRK</sequence>
<dbReference type="AlphaFoldDB" id="A0A7J0BYB9"/>
<reference evidence="1 3" key="1">
    <citation type="submission" date="2020-05" db="EMBL/GenBank/DDBJ databases">
        <title>Whole genome shotgun sequence of Streptomyces fulvorobeus NBRC 15897.</title>
        <authorList>
            <person name="Komaki H."/>
            <person name="Tamura T."/>
        </authorList>
    </citation>
    <scope>NUCLEOTIDE SEQUENCE [LARGE SCALE GENOMIC DNA]</scope>
    <source>
        <strain evidence="1 3">NBRC 15897</strain>
    </source>
</reference>
<accession>A0A7J0BYB9</accession>
<evidence type="ECO:0000313" key="1">
    <source>
        <dbReference type="EMBL" id="GFM95221.1"/>
    </source>
</evidence>
<keyword evidence="3" id="KW-1185">Reference proteome</keyword>
<reference evidence="2 4" key="2">
    <citation type="submission" date="2020-07" db="EMBL/GenBank/DDBJ databases">
        <title>Sequencing the genomes of 1000 actinobacteria strains.</title>
        <authorList>
            <person name="Klenk H.-P."/>
        </authorList>
    </citation>
    <scope>NUCLEOTIDE SEQUENCE [LARGE SCALE GENOMIC DNA]</scope>
    <source>
        <strain evidence="2 4">DSM 41455</strain>
    </source>
</reference>
<gene>
    <name evidence="2" type="ORF">HEB29_000041</name>
    <name evidence="1" type="ORF">Sfulv_00320</name>
</gene>
<dbReference type="RefSeq" id="WP_173310147.1">
    <property type="nucleotide sequence ID" value="NZ_BAAAUE010000008.1"/>
</dbReference>
<evidence type="ECO:0000313" key="4">
    <source>
        <dbReference type="Proteomes" id="UP000530403"/>
    </source>
</evidence>
<evidence type="ECO:0000313" key="2">
    <source>
        <dbReference type="EMBL" id="NYE39030.1"/>
    </source>
</evidence>
<comment type="caution">
    <text evidence="1">The sequence shown here is derived from an EMBL/GenBank/DDBJ whole genome shotgun (WGS) entry which is preliminary data.</text>
</comment>